<reference evidence="5 6" key="1">
    <citation type="journal article" date="2018" name="Mycol. Prog.">
        <title>Coniella lustricola, a new species from submerged detritus.</title>
        <authorList>
            <person name="Raudabaugh D.B."/>
            <person name="Iturriaga T."/>
            <person name="Carver A."/>
            <person name="Mondo S."/>
            <person name="Pangilinan J."/>
            <person name="Lipzen A."/>
            <person name="He G."/>
            <person name="Amirebrahimi M."/>
            <person name="Grigoriev I.V."/>
            <person name="Miller A.N."/>
        </authorList>
    </citation>
    <scope>NUCLEOTIDE SEQUENCE [LARGE SCALE GENOMIC DNA]</scope>
    <source>
        <strain evidence="5 6">B22-T-1</strain>
    </source>
</reference>
<dbReference type="InterPro" id="IPR002347">
    <property type="entry name" value="SDR_fam"/>
</dbReference>
<gene>
    <name evidence="5" type="ORF">BD289DRAFT_449602</name>
</gene>
<sequence>MTSPRRTVIVTGAAGGLGKAIAEAFLATGANVAICDVNVGRLAATEKEWTTVAGYSSDNFLTALTDVTDEASVEKLVADTVAKFGRLDVLVNNAGIMDDFSPVNKCSRDLWDKVMGVNVLGPYNTMRAAITQFTVQEQNQTSHQNGDAASHGTSNSATSGHTNDAATATNGGGVIINICSVAARSGHHAGAAYTASKHALYGLSKNTAFSYADQGIYSIAMMLGGMATNIADAMRNGIDVENYTKQQAAQTPLDPAKHLVAVENVARYAVFVSDRQIAKGLNGSAVEMTNNWPEA</sequence>
<proteinExistence type="inferred from homology"/>
<dbReference type="OrthoDB" id="417891at2759"/>
<dbReference type="InterPro" id="IPR036291">
    <property type="entry name" value="NAD(P)-bd_dom_sf"/>
</dbReference>
<dbReference type="SUPFAM" id="SSF51735">
    <property type="entry name" value="NAD(P)-binding Rossmann-fold domains"/>
    <property type="match status" value="1"/>
</dbReference>
<comment type="similarity">
    <text evidence="1 3">Belongs to the short-chain dehydrogenases/reductases (SDR) family.</text>
</comment>
<evidence type="ECO:0000256" key="1">
    <source>
        <dbReference type="ARBA" id="ARBA00006484"/>
    </source>
</evidence>
<evidence type="ECO:0000313" key="5">
    <source>
        <dbReference type="EMBL" id="PSS03198.1"/>
    </source>
</evidence>
<dbReference type="Proteomes" id="UP000241462">
    <property type="component" value="Unassembled WGS sequence"/>
</dbReference>
<name>A0A2T3ALE6_9PEZI</name>
<dbReference type="PRINTS" id="PR00080">
    <property type="entry name" value="SDRFAMILY"/>
</dbReference>
<dbReference type="AlphaFoldDB" id="A0A2T3ALE6"/>
<dbReference type="STRING" id="2025994.A0A2T3ALE6"/>
<keyword evidence="2" id="KW-0521">NADP</keyword>
<protein>
    <submittedName>
        <fullName evidence="5">Uncharacterized protein</fullName>
    </submittedName>
</protein>
<dbReference type="PRINTS" id="PR00081">
    <property type="entry name" value="GDHRDH"/>
</dbReference>
<dbReference type="Gene3D" id="3.40.50.720">
    <property type="entry name" value="NAD(P)-binding Rossmann-like Domain"/>
    <property type="match status" value="1"/>
</dbReference>
<dbReference type="CDD" id="cd05233">
    <property type="entry name" value="SDR_c"/>
    <property type="match status" value="1"/>
</dbReference>
<dbReference type="EMBL" id="KZ678376">
    <property type="protein sequence ID" value="PSS03198.1"/>
    <property type="molecule type" value="Genomic_DNA"/>
</dbReference>
<dbReference type="InterPro" id="IPR020904">
    <property type="entry name" value="Sc_DH/Rdtase_CS"/>
</dbReference>
<keyword evidence="6" id="KW-1185">Reference proteome</keyword>
<accession>A0A2T3ALE6</accession>
<evidence type="ECO:0000256" key="3">
    <source>
        <dbReference type="RuleBase" id="RU000363"/>
    </source>
</evidence>
<feature type="region of interest" description="Disordered" evidence="4">
    <location>
        <begin position="137"/>
        <end position="164"/>
    </location>
</feature>
<dbReference type="PANTHER" id="PTHR42760">
    <property type="entry name" value="SHORT-CHAIN DEHYDROGENASES/REDUCTASES FAMILY MEMBER"/>
    <property type="match status" value="1"/>
</dbReference>
<evidence type="ECO:0000256" key="2">
    <source>
        <dbReference type="ARBA" id="ARBA00022857"/>
    </source>
</evidence>
<dbReference type="Pfam" id="PF00106">
    <property type="entry name" value="adh_short"/>
    <property type="match status" value="2"/>
</dbReference>
<dbReference type="PROSITE" id="PS00061">
    <property type="entry name" value="ADH_SHORT"/>
    <property type="match status" value="1"/>
</dbReference>
<evidence type="ECO:0000256" key="4">
    <source>
        <dbReference type="SAM" id="MobiDB-lite"/>
    </source>
</evidence>
<dbReference type="PANTHER" id="PTHR42760:SF127">
    <property type="entry name" value="3-KETOACYL-ACYL CARRIER PROTEIN REDUCTASE-RELATED"/>
    <property type="match status" value="1"/>
</dbReference>
<organism evidence="5 6">
    <name type="scientific">Coniella lustricola</name>
    <dbReference type="NCBI Taxonomy" id="2025994"/>
    <lineage>
        <taxon>Eukaryota</taxon>
        <taxon>Fungi</taxon>
        <taxon>Dikarya</taxon>
        <taxon>Ascomycota</taxon>
        <taxon>Pezizomycotina</taxon>
        <taxon>Sordariomycetes</taxon>
        <taxon>Sordariomycetidae</taxon>
        <taxon>Diaporthales</taxon>
        <taxon>Schizoparmaceae</taxon>
        <taxon>Coniella</taxon>
    </lineage>
</organism>
<evidence type="ECO:0000313" key="6">
    <source>
        <dbReference type="Proteomes" id="UP000241462"/>
    </source>
</evidence>
<dbReference type="GO" id="GO:0006633">
    <property type="term" value="P:fatty acid biosynthetic process"/>
    <property type="evidence" value="ECO:0007669"/>
    <property type="project" value="TreeGrafter"/>
</dbReference>
<dbReference type="InParanoid" id="A0A2T3ALE6"/>
<dbReference type="GO" id="GO:0048038">
    <property type="term" value="F:quinone binding"/>
    <property type="evidence" value="ECO:0007669"/>
    <property type="project" value="TreeGrafter"/>
</dbReference>
<dbReference type="GO" id="GO:0016616">
    <property type="term" value="F:oxidoreductase activity, acting on the CH-OH group of donors, NAD or NADP as acceptor"/>
    <property type="evidence" value="ECO:0007669"/>
    <property type="project" value="TreeGrafter"/>
</dbReference>